<dbReference type="InterPro" id="IPR043132">
    <property type="entry name" value="BCAT-like_C"/>
</dbReference>
<evidence type="ECO:0000313" key="1">
    <source>
        <dbReference type="EMBL" id="SHO78854.1"/>
    </source>
</evidence>
<dbReference type="Pfam" id="PF01063">
    <property type="entry name" value="Aminotran_4"/>
    <property type="match status" value="1"/>
</dbReference>
<accession>A0A1M8A9H6</accession>
<dbReference type="VEuPathDB" id="FungiDB:MSYG_3202"/>
<gene>
    <name evidence="1" type="ORF">MSYG_3202</name>
</gene>
<proteinExistence type="predicted"/>
<dbReference type="InterPro" id="IPR036038">
    <property type="entry name" value="Aminotransferase-like"/>
</dbReference>
<name>A0A1M8A9H6_MALS4</name>
<dbReference type="AlphaFoldDB" id="A0A1M8A9H6"/>
<sequence length="279" mass="30545">MHAPTEALSSLRCYRDASVRHASLAALLPSWLAPHAKATDALEHPLAAHIPLFSAHIHRLRDAAAALGELFPGTWTYRWSVEALLHSEAVAQLQDYLDRIQHSDIFVLRASLRIKADGTSYAVIAPLSPAPSAPPVVRLDTQPVLLDTATTPYKTDLRAAYDDARHRVHGTLGVAPITPDPSACFDVLLWHDEQGEQVLTESSIANVVIEVPGPHPMLVTPSFSHLLPGLVVQALVHDGLVQQRRITVRELQAWVSQSARLWLCNAVRGMFEVRLATPA</sequence>
<dbReference type="OrthoDB" id="28737at2759"/>
<organism evidence="1 2">
    <name type="scientific">Malassezia sympodialis (strain ATCC 42132)</name>
    <name type="common">Atopic eczema-associated yeast</name>
    <dbReference type="NCBI Taxonomy" id="1230383"/>
    <lineage>
        <taxon>Eukaryota</taxon>
        <taxon>Fungi</taxon>
        <taxon>Dikarya</taxon>
        <taxon>Basidiomycota</taxon>
        <taxon>Ustilaginomycotina</taxon>
        <taxon>Malasseziomycetes</taxon>
        <taxon>Malasseziales</taxon>
        <taxon>Malasseziaceae</taxon>
        <taxon>Malassezia</taxon>
    </lineage>
</organism>
<dbReference type="Proteomes" id="UP000186303">
    <property type="component" value="Chromosome 5"/>
</dbReference>
<dbReference type="OMA" id="CFNGVRG"/>
<evidence type="ECO:0000313" key="2">
    <source>
        <dbReference type="Proteomes" id="UP000186303"/>
    </source>
</evidence>
<dbReference type="SUPFAM" id="SSF56752">
    <property type="entry name" value="D-aminoacid aminotransferase-like PLP-dependent enzymes"/>
    <property type="match status" value="1"/>
</dbReference>
<dbReference type="InterPro" id="IPR001544">
    <property type="entry name" value="Aminotrans_IV"/>
</dbReference>
<reference evidence="2" key="1">
    <citation type="journal article" date="2017" name="Nucleic Acids Res.">
        <title>Proteogenomics produces comprehensive and highly accurate protein-coding gene annotation in a complete genome assembly of Malassezia sympodialis.</title>
        <authorList>
            <person name="Zhu Y."/>
            <person name="Engstroem P.G."/>
            <person name="Tellgren-Roth C."/>
            <person name="Baudo C.D."/>
            <person name="Kennell J.C."/>
            <person name="Sun S."/>
            <person name="Billmyre R.B."/>
            <person name="Schroeder M.S."/>
            <person name="Andersson A."/>
            <person name="Holm T."/>
            <person name="Sigurgeirsson B."/>
            <person name="Wu G."/>
            <person name="Sankaranarayanan S.R."/>
            <person name="Siddharthan R."/>
            <person name="Sanyal K."/>
            <person name="Lundeberg J."/>
            <person name="Nystedt B."/>
            <person name="Boekhout T."/>
            <person name="Dawson T.L. Jr."/>
            <person name="Heitman J."/>
            <person name="Scheynius A."/>
            <person name="Lehtioe J."/>
        </authorList>
    </citation>
    <scope>NUCLEOTIDE SEQUENCE [LARGE SCALE GENOMIC DNA]</scope>
    <source>
        <strain evidence="2">ATCC 42132</strain>
    </source>
</reference>
<dbReference type="Gene3D" id="3.20.10.10">
    <property type="entry name" value="D-amino Acid Aminotransferase, subunit A, domain 2"/>
    <property type="match status" value="1"/>
</dbReference>
<keyword evidence="2" id="KW-1185">Reference proteome</keyword>
<protein>
    <submittedName>
        <fullName evidence="1">Uncharacterized protein</fullName>
    </submittedName>
</protein>
<dbReference type="GO" id="GO:0003824">
    <property type="term" value="F:catalytic activity"/>
    <property type="evidence" value="ECO:0007669"/>
    <property type="project" value="InterPro"/>
</dbReference>
<dbReference type="EMBL" id="LT671825">
    <property type="protein sequence ID" value="SHO78854.1"/>
    <property type="molecule type" value="Genomic_DNA"/>
</dbReference>